<dbReference type="RefSeq" id="WP_281735924.1">
    <property type="nucleotide sequence ID" value="NZ_JAKETQ010000001.1"/>
</dbReference>
<comment type="caution">
    <text evidence="1">The sequence shown here is derived from an EMBL/GenBank/DDBJ whole genome shotgun (WGS) entry which is preliminary data.</text>
</comment>
<evidence type="ECO:0000313" key="2">
    <source>
        <dbReference type="Proteomes" id="UP001156140"/>
    </source>
</evidence>
<dbReference type="EMBL" id="JALAZD010000001">
    <property type="protein sequence ID" value="MCI0127390.1"/>
    <property type="molecule type" value="Genomic_DNA"/>
</dbReference>
<name>A0AA41UBH9_9HYPH</name>
<gene>
    <name evidence="1" type="ORF">ML536_11185</name>
</gene>
<sequence length="152" mass="16564">MADVTAEFESWRQRIVGRTISLAWRGYGSTIFLEFGELTPTHKSNGEAGHERGEVTIMLEWGWRLEGETTIVCGDGSEDAEIAAGLRQLIGLELKEAALAGRLPELALTFSSDLYVTSFWPCAGDPGWGILDNTMDGPNALQVKHGKLVLAN</sequence>
<protein>
    <submittedName>
        <fullName evidence="1">Uncharacterized protein</fullName>
    </submittedName>
</protein>
<reference evidence="1" key="1">
    <citation type="submission" date="2022-03" db="EMBL/GenBank/DDBJ databases">
        <title>The complete genome sequence of a Methyloterrigena soli.</title>
        <authorList>
            <person name="Zi Z."/>
        </authorList>
    </citation>
    <scope>NUCLEOTIDE SEQUENCE</scope>
    <source>
        <strain evidence="1">M48</strain>
    </source>
</reference>
<organism evidence="1 2">
    <name type="scientific">Paradevosia shaoguanensis</name>
    <dbReference type="NCBI Taxonomy" id="1335043"/>
    <lineage>
        <taxon>Bacteria</taxon>
        <taxon>Pseudomonadati</taxon>
        <taxon>Pseudomonadota</taxon>
        <taxon>Alphaproteobacteria</taxon>
        <taxon>Hyphomicrobiales</taxon>
        <taxon>Devosiaceae</taxon>
        <taxon>Paradevosia</taxon>
    </lineage>
</organism>
<dbReference type="Proteomes" id="UP001156140">
    <property type="component" value="Unassembled WGS sequence"/>
</dbReference>
<dbReference type="AlphaFoldDB" id="A0AA41UBH9"/>
<keyword evidence="2" id="KW-1185">Reference proteome</keyword>
<proteinExistence type="predicted"/>
<accession>A0AA41UBH9</accession>
<evidence type="ECO:0000313" key="1">
    <source>
        <dbReference type="EMBL" id="MCI0127390.1"/>
    </source>
</evidence>